<dbReference type="GO" id="GO:0005524">
    <property type="term" value="F:ATP binding"/>
    <property type="evidence" value="ECO:0007669"/>
    <property type="project" value="UniProtKB-KW"/>
</dbReference>
<evidence type="ECO:0000256" key="7">
    <source>
        <dbReference type="ARBA" id="ARBA00022806"/>
    </source>
</evidence>
<keyword evidence="10" id="KW-0234">DNA repair</keyword>
<dbReference type="InterPro" id="IPR050496">
    <property type="entry name" value="SNF2_RAD54_helicase_repair"/>
</dbReference>
<keyword evidence="7" id="KW-0347">Helicase</keyword>
<dbReference type="Gene3D" id="3.40.50.300">
    <property type="entry name" value="P-loop containing nucleotide triphosphate hydrolases"/>
    <property type="match status" value="1"/>
</dbReference>
<keyword evidence="5" id="KW-0227">DNA damage</keyword>
<evidence type="ECO:0000259" key="13">
    <source>
        <dbReference type="PROSITE" id="PS51192"/>
    </source>
</evidence>
<feature type="region of interest" description="Disordered" evidence="12">
    <location>
        <begin position="1"/>
        <end position="51"/>
    </location>
</feature>
<dbReference type="Proteomes" id="UP000007799">
    <property type="component" value="Unassembled WGS sequence"/>
</dbReference>
<feature type="compositionally biased region" description="Basic and acidic residues" evidence="12">
    <location>
        <begin position="32"/>
        <end position="42"/>
    </location>
</feature>
<dbReference type="InterPro" id="IPR027417">
    <property type="entry name" value="P-loop_NTPase"/>
</dbReference>
<dbReference type="Gene3D" id="1.20.120.850">
    <property type="entry name" value="SWI2/SNF2 ATPases, N-terminal domain"/>
    <property type="match status" value="1"/>
</dbReference>
<dbReference type="SMART" id="SM00490">
    <property type="entry name" value="HELICc"/>
    <property type="match status" value="1"/>
</dbReference>
<dbReference type="GO" id="GO:0015616">
    <property type="term" value="F:DNA translocase activity"/>
    <property type="evidence" value="ECO:0007669"/>
    <property type="project" value="TreeGrafter"/>
</dbReference>
<evidence type="ECO:0000313" key="16">
    <source>
        <dbReference type="Proteomes" id="UP000007799"/>
    </source>
</evidence>
<protein>
    <recommendedName>
        <fullName evidence="17">DNA repair and recombination protein RAD54-like</fullName>
    </recommendedName>
</protein>
<dbReference type="OrthoDB" id="413460at2759"/>
<dbReference type="Pfam" id="PF00176">
    <property type="entry name" value="SNF2-rel_dom"/>
    <property type="match status" value="1"/>
</dbReference>
<dbReference type="SUPFAM" id="SSF52540">
    <property type="entry name" value="P-loop containing nucleoside triphosphate hydrolases"/>
    <property type="match status" value="2"/>
</dbReference>
<dbReference type="GO" id="GO:0004386">
    <property type="term" value="F:helicase activity"/>
    <property type="evidence" value="ECO:0007669"/>
    <property type="project" value="UniProtKB-KW"/>
</dbReference>
<dbReference type="InParanoid" id="F2TY70"/>
<evidence type="ECO:0000256" key="11">
    <source>
        <dbReference type="ARBA" id="ARBA00023242"/>
    </source>
</evidence>
<evidence type="ECO:0008006" key="17">
    <source>
        <dbReference type="Google" id="ProtNLM"/>
    </source>
</evidence>
<keyword evidence="3" id="KW-0597">Phosphoprotein</keyword>
<dbReference type="FunCoup" id="F2TY70">
    <property type="interactions" value="768"/>
</dbReference>
<feature type="region of interest" description="Disordered" evidence="12">
    <location>
        <begin position="727"/>
        <end position="752"/>
    </location>
</feature>
<dbReference type="GO" id="GO:0007131">
    <property type="term" value="P:reciprocal meiotic recombination"/>
    <property type="evidence" value="ECO:0007669"/>
    <property type="project" value="TreeGrafter"/>
</dbReference>
<dbReference type="FunFam" id="3.40.50.10810:FF:000020">
    <property type="entry name" value="DNA repair and recombination protein RAD54B"/>
    <property type="match status" value="1"/>
</dbReference>
<dbReference type="PROSITE" id="PS51192">
    <property type="entry name" value="HELICASE_ATP_BIND_1"/>
    <property type="match status" value="1"/>
</dbReference>
<dbReference type="RefSeq" id="XP_004998504.1">
    <property type="nucleotide sequence ID" value="XM_004998447.1"/>
</dbReference>
<dbReference type="Pfam" id="PF08658">
    <property type="entry name" value="Rad54_N"/>
    <property type="match status" value="1"/>
</dbReference>
<keyword evidence="11" id="KW-0539">Nucleus</keyword>
<dbReference type="GO" id="GO:0005634">
    <property type="term" value="C:nucleus"/>
    <property type="evidence" value="ECO:0007669"/>
    <property type="project" value="UniProtKB-SubCell"/>
</dbReference>
<dbReference type="GO" id="GO:0045003">
    <property type="term" value="P:double-strand break repair via synthesis-dependent strand annealing"/>
    <property type="evidence" value="ECO:0007669"/>
    <property type="project" value="TreeGrafter"/>
</dbReference>
<evidence type="ECO:0000256" key="5">
    <source>
        <dbReference type="ARBA" id="ARBA00022763"/>
    </source>
</evidence>
<comment type="similarity">
    <text evidence="2">Belongs to the SNF2/RAD54 helicase family.</text>
</comment>
<evidence type="ECO:0000256" key="10">
    <source>
        <dbReference type="ARBA" id="ARBA00023204"/>
    </source>
</evidence>
<dbReference type="SMART" id="SM00487">
    <property type="entry name" value="DEXDc"/>
    <property type="match status" value="1"/>
</dbReference>
<evidence type="ECO:0000259" key="14">
    <source>
        <dbReference type="PROSITE" id="PS51194"/>
    </source>
</evidence>
<evidence type="ECO:0000256" key="2">
    <source>
        <dbReference type="ARBA" id="ARBA00007025"/>
    </source>
</evidence>
<organism evidence="16">
    <name type="scientific">Salpingoeca rosetta (strain ATCC 50818 / BSB-021)</name>
    <dbReference type="NCBI Taxonomy" id="946362"/>
    <lineage>
        <taxon>Eukaryota</taxon>
        <taxon>Choanoflagellata</taxon>
        <taxon>Craspedida</taxon>
        <taxon>Salpingoecidae</taxon>
        <taxon>Salpingoeca</taxon>
    </lineage>
</organism>
<name>F2TY70_SALR5</name>
<feature type="compositionally biased region" description="Basic residues" evidence="12">
    <location>
        <begin position="1"/>
        <end position="15"/>
    </location>
</feature>
<sequence length="752" mass="84322">MRRSHAPSYLAKRRAAPVMGSKARPPKSPNTGEERQDAEKENGATPPEDDHEVRIKRLLQRPFKVPIPGYQGSSSGRVGLGVRRPTVRKALHDPEADGAVVLYTPPELTAEQATKTFGEKRPVHVVVDPILGTKLRPHQVEGVQFLWNAVTGVNIEGFNGCIMADEMGLGKTFQCVTLVWTLLTQSPDCRPTTNKAIIVCPSSLVKNWYNEFGKWLGNRISPLAVDSGRDDMKRQMERFVSATGRVQHPVLILSYEALRLNADILCVKPIGIVICDEGHRLKNSQSQTYKSLMQLKTARRIILSGTPIQNELLEYYALVEFCNPGLLGSAGEFRKRFENPILRSRDSLATDKELEIGAQRLAEMTEIVNRCVIRRTNDILSKYLPPKIEQVVCCRPTNLQMEMYKAMLGAKMKRKDGTVTGSSLAFITELKKLCNHPQLLHDKIAGKGKTKDKAFGALDPFLPQLKPSMQRLQPQLSGKLAVLDCLLATIKMQTTDKIVLVSNYTQTLELFTTLCALRGYQYVRLDGSMTIKRRQKIVDRFNDPTSSDFIFMLSSKAGGCGLNLIGANRLVMFDPDWNPANDEQAMARVWRDGQTKLCFVYRFVTTGTIEEKILQRQAHKKALSQCVVDDGLDVERHFSKNDLRELFVLDDKCTSSTHMQFKCRRCSKDGTYSLIPPTGEVKGIPQDLAEWDHYPLGKNIKDKVLAAAAGKTVSFVFRAQSHEGFVDPKALKKKTPEKSDAEDDDEDDDEKK</sequence>
<evidence type="ECO:0000256" key="4">
    <source>
        <dbReference type="ARBA" id="ARBA00022741"/>
    </source>
</evidence>
<dbReference type="InterPro" id="IPR038718">
    <property type="entry name" value="SNF2-like_sf"/>
</dbReference>
<dbReference type="GO" id="GO:0003677">
    <property type="term" value="F:DNA binding"/>
    <property type="evidence" value="ECO:0007669"/>
    <property type="project" value="UniProtKB-KW"/>
</dbReference>
<evidence type="ECO:0000256" key="6">
    <source>
        <dbReference type="ARBA" id="ARBA00022801"/>
    </source>
</evidence>
<evidence type="ECO:0000256" key="1">
    <source>
        <dbReference type="ARBA" id="ARBA00004123"/>
    </source>
</evidence>
<dbReference type="InterPro" id="IPR014001">
    <property type="entry name" value="Helicase_ATP-bd"/>
</dbReference>
<keyword evidence="8" id="KW-0067">ATP-binding</keyword>
<feature type="compositionally biased region" description="Basic and acidic residues" evidence="12">
    <location>
        <begin position="727"/>
        <end position="739"/>
    </location>
</feature>
<keyword evidence="4" id="KW-0547">Nucleotide-binding</keyword>
<dbReference type="GeneID" id="16079097"/>
<dbReference type="CDD" id="cd18793">
    <property type="entry name" value="SF2_C_SNF"/>
    <property type="match status" value="1"/>
</dbReference>
<proteinExistence type="inferred from homology"/>
<evidence type="ECO:0000256" key="3">
    <source>
        <dbReference type="ARBA" id="ARBA00022553"/>
    </source>
</evidence>
<accession>F2TY70</accession>
<dbReference type="EMBL" id="GL832956">
    <property type="protein sequence ID" value="EGD76329.1"/>
    <property type="molecule type" value="Genomic_DNA"/>
</dbReference>
<dbReference type="STRING" id="946362.F2TY70"/>
<dbReference type="FunFam" id="3.40.50.300:FF:000332">
    <property type="entry name" value="DNA repair and recombination protein RAD54-like"/>
    <property type="match status" value="1"/>
</dbReference>
<evidence type="ECO:0000313" key="15">
    <source>
        <dbReference type="EMBL" id="EGD76329.1"/>
    </source>
</evidence>
<reference evidence="15" key="1">
    <citation type="submission" date="2009-08" db="EMBL/GenBank/DDBJ databases">
        <title>Annotation of Salpingoeca rosetta.</title>
        <authorList>
            <consortium name="The Broad Institute Genome Sequencing Platform"/>
            <person name="Russ C."/>
            <person name="Cuomo C."/>
            <person name="Burger G."/>
            <person name="Gray M.W."/>
            <person name="Holland P.W.H."/>
            <person name="King N."/>
            <person name="Lang F.B.F."/>
            <person name="Roger A.J."/>
            <person name="Ruiz-Trillo I."/>
            <person name="Young S.K."/>
            <person name="Zeng Q."/>
            <person name="Gargeya S."/>
            <person name="Alvarado L."/>
            <person name="Berlin A."/>
            <person name="Chapman S.B."/>
            <person name="Chen Z."/>
            <person name="Freedman E."/>
            <person name="Gellesch M."/>
            <person name="Goldberg J."/>
            <person name="Griggs A."/>
            <person name="Gujja S."/>
            <person name="Heilman E."/>
            <person name="Heiman D."/>
            <person name="Howarth C."/>
            <person name="Mehta T."/>
            <person name="Neiman D."/>
            <person name="Pearson M."/>
            <person name="Roberts A."/>
            <person name="Saif S."/>
            <person name="Shea T."/>
            <person name="Shenoy N."/>
            <person name="Sisk P."/>
            <person name="Stolte C."/>
            <person name="Sykes S."/>
            <person name="White J."/>
            <person name="Yandava C."/>
            <person name="Haas B."/>
            <person name="Nusbaum C."/>
            <person name="Birren B."/>
        </authorList>
    </citation>
    <scope>NUCLEOTIDE SEQUENCE [LARGE SCALE GENOMIC DNA]</scope>
    <source>
        <strain evidence="15">ATCC 50818</strain>
    </source>
</reference>
<dbReference type="InterPro" id="IPR000330">
    <property type="entry name" value="SNF2_N"/>
</dbReference>
<dbReference type="Pfam" id="PF00271">
    <property type="entry name" value="Helicase_C"/>
    <property type="match status" value="1"/>
</dbReference>
<dbReference type="InterPro" id="IPR001650">
    <property type="entry name" value="Helicase_C-like"/>
</dbReference>
<feature type="domain" description="Helicase C-terminal" evidence="14">
    <location>
        <begin position="482"/>
        <end position="644"/>
    </location>
</feature>
<dbReference type="InterPro" id="IPR013967">
    <property type="entry name" value="Rad54_N"/>
</dbReference>
<comment type="subcellular location">
    <subcellularLocation>
        <location evidence="1">Nucleus</location>
    </subcellularLocation>
</comment>
<feature type="compositionally biased region" description="Acidic residues" evidence="12">
    <location>
        <begin position="740"/>
        <end position="752"/>
    </location>
</feature>
<feature type="domain" description="Helicase ATP-binding" evidence="13">
    <location>
        <begin position="152"/>
        <end position="325"/>
    </location>
</feature>
<keyword evidence="9" id="KW-0238">DNA-binding</keyword>
<evidence type="ECO:0000256" key="8">
    <source>
        <dbReference type="ARBA" id="ARBA00022840"/>
    </source>
</evidence>
<dbReference type="eggNOG" id="KOG0390">
    <property type="taxonomic scope" value="Eukaryota"/>
</dbReference>
<evidence type="ECO:0000256" key="9">
    <source>
        <dbReference type="ARBA" id="ARBA00023125"/>
    </source>
</evidence>
<dbReference type="AlphaFoldDB" id="F2TY70"/>
<dbReference type="Gene3D" id="3.40.50.10810">
    <property type="entry name" value="Tandem AAA-ATPase domain"/>
    <property type="match status" value="1"/>
</dbReference>
<keyword evidence="6" id="KW-0378">Hydrolase</keyword>
<dbReference type="PANTHER" id="PTHR45629">
    <property type="entry name" value="SNF2/RAD54 FAMILY MEMBER"/>
    <property type="match status" value="1"/>
</dbReference>
<dbReference type="GO" id="GO:0016817">
    <property type="term" value="F:hydrolase activity, acting on acid anhydrides"/>
    <property type="evidence" value="ECO:0007669"/>
    <property type="project" value="InterPro"/>
</dbReference>
<dbReference type="PROSITE" id="PS51194">
    <property type="entry name" value="HELICASE_CTER"/>
    <property type="match status" value="1"/>
</dbReference>
<evidence type="ECO:0000256" key="12">
    <source>
        <dbReference type="SAM" id="MobiDB-lite"/>
    </source>
</evidence>
<gene>
    <name evidence="15" type="ORF">PTSG_01031</name>
</gene>
<dbReference type="PANTHER" id="PTHR45629:SF7">
    <property type="entry name" value="DNA EXCISION REPAIR PROTEIN ERCC-6-RELATED"/>
    <property type="match status" value="1"/>
</dbReference>
<dbReference type="InterPro" id="IPR049730">
    <property type="entry name" value="SNF2/RAD54-like_C"/>
</dbReference>
<dbReference type="OMA" id="YTEHERM"/>
<dbReference type="KEGG" id="sre:PTSG_01031"/>
<keyword evidence="16" id="KW-1185">Reference proteome</keyword>